<dbReference type="InterPro" id="IPR027640">
    <property type="entry name" value="Kinesin-like_fam"/>
</dbReference>
<name>A0AAQ3NHV2_VIGMU</name>
<protein>
    <submittedName>
        <fullName evidence="2">Uncharacterized protein</fullName>
    </submittedName>
</protein>
<dbReference type="PANTHER" id="PTHR47969">
    <property type="entry name" value="CHROMOSOME-ASSOCIATED KINESIN KIF4A-RELATED"/>
    <property type="match status" value="1"/>
</dbReference>
<dbReference type="GO" id="GO:0007018">
    <property type="term" value="P:microtubule-based movement"/>
    <property type="evidence" value="ECO:0007669"/>
    <property type="project" value="InterPro"/>
</dbReference>
<keyword evidence="1" id="KW-0175">Coiled coil</keyword>
<keyword evidence="3" id="KW-1185">Reference proteome</keyword>
<dbReference type="Proteomes" id="UP001374535">
    <property type="component" value="Chromosome 6"/>
</dbReference>
<feature type="coiled-coil region" evidence="1">
    <location>
        <begin position="92"/>
        <end position="151"/>
    </location>
</feature>
<dbReference type="GO" id="GO:0007052">
    <property type="term" value="P:mitotic spindle organization"/>
    <property type="evidence" value="ECO:0007669"/>
    <property type="project" value="TreeGrafter"/>
</dbReference>
<dbReference type="PANTHER" id="PTHR47969:SF6">
    <property type="entry name" value="KINESIN-LIKE PROTEIN KIN-4C"/>
    <property type="match status" value="1"/>
</dbReference>
<dbReference type="AlphaFoldDB" id="A0AAQ3NHV2"/>
<gene>
    <name evidence="2" type="ORF">V8G54_022359</name>
</gene>
<dbReference type="Gene3D" id="1.20.58.1980">
    <property type="match status" value="1"/>
</dbReference>
<proteinExistence type="predicted"/>
<accession>A0AAQ3NHV2</accession>
<evidence type="ECO:0000256" key="1">
    <source>
        <dbReference type="SAM" id="Coils"/>
    </source>
</evidence>
<dbReference type="EMBL" id="CP144695">
    <property type="protein sequence ID" value="WVZ09013.1"/>
    <property type="molecule type" value="Genomic_DNA"/>
</dbReference>
<reference evidence="2 3" key="1">
    <citation type="journal article" date="2023" name="Life. Sci Alliance">
        <title>Evolutionary insights into 3D genome organization and epigenetic landscape of Vigna mungo.</title>
        <authorList>
            <person name="Junaid A."/>
            <person name="Singh B."/>
            <person name="Bhatia S."/>
        </authorList>
    </citation>
    <scope>NUCLEOTIDE SEQUENCE [LARGE SCALE GENOMIC DNA]</scope>
    <source>
        <strain evidence="2">Urdbean</strain>
    </source>
</reference>
<sequence>MYHPDKELANDTQDSLGGNSKTVMIARVSPADTNAELQRELQDRRVTCESLAQRACDAHVEKDRRVMKIESIRNGKSWDEIESNSHEDYDLVKSYVSKIQDLKGELQRMKKMIKEIEEHRCNLANISSTSDDGAQKLKEEYLQKLNALEAQVLNYLGCLNSEWPLPVVSVLKKEQGDKNRRVMRQLNNCRMRFTKLNLIRYDDHLRRLCTQFVQLQRKIKQESEQFRLWKVSREKEALMQTIEHELEVAVRVHEVRSAYEQSNGRAKMANEIARLKEEADMMKMNSSSGAEKMINSSSTPLLSMASQLLEAEERERVFSGKGRWNQVRSLAEAKNVMNHLFNLACSSR</sequence>
<organism evidence="2 3">
    <name type="scientific">Vigna mungo</name>
    <name type="common">Black gram</name>
    <name type="synonym">Phaseolus mungo</name>
    <dbReference type="NCBI Taxonomy" id="3915"/>
    <lineage>
        <taxon>Eukaryota</taxon>
        <taxon>Viridiplantae</taxon>
        <taxon>Streptophyta</taxon>
        <taxon>Embryophyta</taxon>
        <taxon>Tracheophyta</taxon>
        <taxon>Spermatophyta</taxon>
        <taxon>Magnoliopsida</taxon>
        <taxon>eudicotyledons</taxon>
        <taxon>Gunneridae</taxon>
        <taxon>Pentapetalae</taxon>
        <taxon>rosids</taxon>
        <taxon>fabids</taxon>
        <taxon>Fabales</taxon>
        <taxon>Fabaceae</taxon>
        <taxon>Papilionoideae</taxon>
        <taxon>50 kb inversion clade</taxon>
        <taxon>NPAAA clade</taxon>
        <taxon>indigoferoid/millettioid clade</taxon>
        <taxon>Phaseoleae</taxon>
        <taxon>Vigna</taxon>
    </lineage>
</organism>
<dbReference type="GO" id="GO:0051231">
    <property type="term" value="P:spindle elongation"/>
    <property type="evidence" value="ECO:0007669"/>
    <property type="project" value="TreeGrafter"/>
</dbReference>
<evidence type="ECO:0000313" key="3">
    <source>
        <dbReference type="Proteomes" id="UP001374535"/>
    </source>
</evidence>
<dbReference type="GO" id="GO:0005875">
    <property type="term" value="C:microtubule associated complex"/>
    <property type="evidence" value="ECO:0007669"/>
    <property type="project" value="TreeGrafter"/>
</dbReference>
<dbReference type="GO" id="GO:0003777">
    <property type="term" value="F:microtubule motor activity"/>
    <property type="evidence" value="ECO:0007669"/>
    <property type="project" value="InterPro"/>
</dbReference>
<evidence type="ECO:0000313" key="2">
    <source>
        <dbReference type="EMBL" id="WVZ09013.1"/>
    </source>
</evidence>